<name>A0AAV4S640_CAEEX</name>
<organism evidence="1 2">
    <name type="scientific">Caerostris extrusa</name>
    <name type="common">Bark spider</name>
    <name type="synonym">Caerostris bankana</name>
    <dbReference type="NCBI Taxonomy" id="172846"/>
    <lineage>
        <taxon>Eukaryota</taxon>
        <taxon>Metazoa</taxon>
        <taxon>Ecdysozoa</taxon>
        <taxon>Arthropoda</taxon>
        <taxon>Chelicerata</taxon>
        <taxon>Arachnida</taxon>
        <taxon>Araneae</taxon>
        <taxon>Araneomorphae</taxon>
        <taxon>Entelegynae</taxon>
        <taxon>Araneoidea</taxon>
        <taxon>Araneidae</taxon>
        <taxon>Caerostris</taxon>
    </lineage>
</organism>
<gene>
    <name evidence="1" type="ORF">CEXT_671051</name>
</gene>
<proteinExistence type="predicted"/>
<sequence>MGNARGRPVAAFCFTTSPARVAQPSPGESSSPPLHRGLAACSGQAMAASQLWLQCWSGLRSGPESTLHCPAKLALMLRIKICSLLRAYRHVDITRSLTPLAAAHDARAVEKSMLCTALKNYGISCSAVSEEGPDDPWSG</sequence>
<comment type="caution">
    <text evidence="1">The sequence shown here is derived from an EMBL/GenBank/DDBJ whole genome shotgun (WGS) entry which is preliminary data.</text>
</comment>
<reference evidence="1 2" key="1">
    <citation type="submission" date="2021-06" db="EMBL/GenBank/DDBJ databases">
        <title>Caerostris extrusa draft genome.</title>
        <authorList>
            <person name="Kono N."/>
            <person name="Arakawa K."/>
        </authorList>
    </citation>
    <scope>NUCLEOTIDE SEQUENCE [LARGE SCALE GENOMIC DNA]</scope>
</reference>
<dbReference type="Proteomes" id="UP001054945">
    <property type="component" value="Unassembled WGS sequence"/>
</dbReference>
<accession>A0AAV4S640</accession>
<evidence type="ECO:0000313" key="2">
    <source>
        <dbReference type="Proteomes" id="UP001054945"/>
    </source>
</evidence>
<keyword evidence="2" id="KW-1185">Reference proteome</keyword>
<protein>
    <submittedName>
        <fullName evidence="1">Uncharacterized protein</fullName>
    </submittedName>
</protein>
<evidence type="ECO:0000313" key="1">
    <source>
        <dbReference type="EMBL" id="GIY28829.1"/>
    </source>
</evidence>
<dbReference type="EMBL" id="BPLR01008991">
    <property type="protein sequence ID" value="GIY28829.1"/>
    <property type="molecule type" value="Genomic_DNA"/>
</dbReference>
<dbReference type="AlphaFoldDB" id="A0AAV4S640"/>